<name>A0ABW5A3A2_9BACL</name>
<keyword evidence="2" id="KW-1185">Reference proteome</keyword>
<dbReference type="EMBL" id="JBHUIO010000025">
    <property type="protein sequence ID" value="MFD2172414.1"/>
    <property type="molecule type" value="Genomic_DNA"/>
</dbReference>
<comment type="caution">
    <text evidence="1">The sequence shown here is derived from an EMBL/GenBank/DDBJ whole genome shotgun (WGS) entry which is preliminary data.</text>
</comment>
<evidence type="ECO:0000313" key="1">
    <source>
        <dbReference type="EMBL" id="MFD2172414.1"/>
    </source>
</evidence>
<reference evidence="2" key="1">
    <citation type="journal article" date="2019" name="Int. J. Syst. Evol. Microbiol.">
        <title>The Global Catalogue of Microorganisms (GCM) 10K type strain sequencing project: providing services to taxonomists for standard genome sequencing and annotation.</title>
        <authorList>
            <consortium name="The Broad Institute Genomics Platform"/>
            <consortium name="The Broad Institute Genome Sequencing Center for Infectious Disease"/>
            <person name="Wu L."/>
            <person name="Ma J."/>
        </authorList>
    </citation>
    <scope>NUCLEOTIDE SEQUENCE [LARGE SCALE GENOMIC DNA]</scope>
    <source>
        <strain evidence="2">CGMCC 1.13574</strain>
    </source>
</reference>
<organism evidence="1 2">
    <name type="scientific">Tumebacillus lipolyticus</name>
    <dbReference type="NCBI Taxonomy" id="1280370"/>
    <lineage>
        <taxon>Bacteria</taxon>
        <taxon>Bacillati</taxon>
        <taxon>Bacillota</taxon>
        <taxon>Bacilli</taxon>
        <taxon>Bacillales</taxon>
        <taxon>Alicyclobacillaceae</taxon>
        <taxon>Tumebacillus</taxon>
    </lineage>
</organism>
<gene>
    <name evidence="1" type="ORF">ACFSOY_20940</name>
</gene>
<accession>A0ABW5A3A2</accession>
<protein>
    <submittedName>
        <fullName evidence="1">Uncharacterized protein</fullName>
    </submittedName>
</protein>
<dbReference type="RefSeq" id="WP_386049799.1">
    <property type="nucleotide sequence ID" value="NZ_JBHUIO010000025.1"/>
</dbReference>
<evidence type="ECO:0000313" key="2">
    <source>
        <dbReference type="Proteomes" id="UP001597343"/>
    </source>
</evidence>
<sequence length="70" mass="7740">MYRKMPESSKPNPMRSALFGQLMVQFGILKVPYRDQIGIIKQATGKQVGTISECSVEDLRTVLAHMGVAS</sequence>
<dbReference type="Proteomes" id="UP001597343">
    <property type="component" value="Unassembled WGS sequence"/>
</dbReference>
<proteinExistence type="predicted"/>